<evidence type="ECO:0000313" key="11">
    <source>
        <dbReference type="Proteomes" id="UP001500503"/>
    </source>
</evidence>
<evidence type="ECO:0000256" key="8">
    <source>
        <dbReference type="SAM" id="Phobius"/>
    </source>
</evidence>
<evidence type="ECO:0000256" key="1">
    <source>
        <dbReference type="ARBA" id="ARBA00004651"/>
    </source>
</evidence>
<organism evidence="10 11">
    <name type="scientific">Actinoallomurus oryzae</name>
    <dbReference type="NCBI Taxonomy" id="502180"/>
    <lineage>
        <taxon>Bacteria</taxon>
        <taxon>Bacillati</taxon>
        <taxon>Actinomycetota</taxon>
        <taxon>Actinomycetes</taxon>
        <taxon>Streptosporangiales</taxon>
        <taxon>Thermomonosporaceae</taxon>
        <taxon>Actinoallomurus</taxon>
    </lineage>
</organism>
<name>A0ABP8QMV1_9ACTN</name>
<dbReference type="InterPro" id="IPR049453">
    <property type="entry name" value="Memb_transporter_dom"/>
</dbReference>
<evidence type="ECO:0000313" key="10">
    <source>
        <dbReference type="EMBL" id="GAA4506461.1"/>
    </source>
</evidence>
<accession>A0ABP8QMV1</accession>
<gene>
    <name evidence="10" type="ORF">GCM10023191_063570</name>
</gene>
<keyword evidence="3 8" id="KW-0812">Transmembrane</keyword>
<protein>
    <submittedName>
        <fullName evidence="10">FUSC family protein</fullName>
    </submittedName>
</protein>
<keyword evidence="5 8" id="KW-0472">Membrane</keyword>
<keyword evidence="2" id="KW-1003">Cell membrane</keyword>
<feature type="transmembrane region" description="Helical" evidence="8">
    <location>
        <begin position="426"/>
        <end position="446"/>
    </location>
</feature>
<feature type="transmembrane region" description="Helical" evidence="8">
    <location>
        <begin position="24"/>
        <end position="43"/>
    </location>
</feature>
<proteinExistence type="inferred from homology"/>
<evidence type="ECO:0000256" key="4">
    <source>
        <dbReference type="ARBA" id="ARBA00022989"/>
    </source>
</evidence>
<evidence type="ECO:0000256" key="3">
    <source>
        <dbReference type="ARBA" id="ARBA00022692"/>
    </source>
</evidence>
<feature type="transmembrane region" description="Helical" evidence="8">
    <location>
        <begin position="385"/>
        <end position="406"/>
    </location>
</feature>
<feature type="region of interest" description="Disordered" evidence="7">
    <location>
        <begin position="565"/>
        <end position="588"/>
    </location>
</feature>
<dbReference type="PANTHER" id="PTHR30509:SF9">
    <property type="entry name" value="MULTIDRUG RESISTANCE PROTEIN MDTO"/>
    <property type="match status" value="1"/>
</dbReference>
<evidence type="ECO:0000256" key="7">
    <source>
        <dbReference type="SAM" id="MobiDB-lite"/>
    </source>
</evidence>
<evidence type="ECO:0000256" key="2">
    <source>
        <dbReference type="ARBA" id="ARBA00022475"/>
    </source>
</evidence>
<feature type="transmembrane region" description="Helical" evidence="8">
    <location>
        <begin position="494"/>
        <end position="516"/>
    </location>
</feature>
<feature type="transmembrane region" description="Helical" evidence="8">
    <location>
        <begin position="141"/>
        <end position="160"/>
    </location>
</feature>
<comment type="subcellular location">
    <subcellularLocation>
        <location evidence="1">Cell membrane</location>
        <topology evidence="1">Multi-pass membrane protein</topology>
    </subcellularLocation>
</comment>
<evidence type="ECO:0000259" key="9">
    <source>
        <dbReference type="Pfam" id="PF13515"/>
    </source>
</evidence>
<keyword evidence="11" id="KW-1185">Reference proteome</keyword>
<comment type="caution">
    <text evidence="10">The sequence shown here is derived from an EMBL/GenBank/DDBJ whole genome shotgun (WGS) entry which is preliminary data.</text>
</comment>
<sequence length="721" mass="77368">MVMRAAFAWLRDTYSESEGQPAPVYGAVTAVGIIVPLLVGLLTGHAGPSVLAALGAFYVALAAPGGPYGARARALFVAVAVVTVFTWLGGLVNGHPWLAVAVVPVVATLASMLPWMGATATLCTVLAVIRPASSPVIFDGFLEMAGGLFMSALLLAPWITHRLRPLRMSLAEAADAVASALDVLPDPGPDDEWIRRRAKAYEAVRQARVTYGLYRTGGRDDQERPRRLIETFRRTMDEGVALRATLGALRAEPPPEHWEQELRVAISSVAARLRLLAGAIEVRGERPLGGNGGVALERFGEATEEVRQDWLAEHSDLISTALLLRVRQTVVRMAGAVDRSRQIVERGLSFGFEVPHLLERPAGGWTRLKQDIITRSPGFRHAVRVGVAVAAAMALGTGLKLTYGHWLTITVLLSLRDSYGDTVKRVVKRVGGTAIGAIIAALALALAPGETTLVALIFIGAIFGFTFRSVNHAYWMTFGTPMVLLLVDFSNALYWSAAGWRIGLTFAGGLIALAAARALWPTGRLRLIPGELADLLRSHARLVRAVAARFGGDIDAPIRRRTEDAVAAETELEDTSNRLGREPTPPEDLLGRVREATAAARRVRDDLKTLVALAEEEVDAGPVGTILDRVADHLDARADALVSDAEPPAELTLGELLEELDDHLSGLDRRRRDEMSGVGIDAVTTLRRLLVQAAGARHAVRSLVADAGRLGSADHRSPSEP</sequence>
<dbReference type="Pfam" id="PF13515">
    <property type="entry name" value="FUSC_2"/>
    <property type="match status" value="1"/>
</dbReference>
<dbReference type="EMBL" id="BAABHF010000039">
    <property type="protein sequence ID" value="GAA4506461.1"/>
    <property type="molecule type" value="Genomic_DNA"/>
</dbReference>
<feature type="transmembrane region" description="Helical" evidence="8">
    <location>
        <begin position="99"/>
        <end position="129"/>
    </location>
</feature>
<evidence type="ECO:0000256" key="6">
    <source>
        <dbReference type="ARBA" id="ARBA00043993"/>
    </source>
</evidence>
<comment type="similarity">
    <text evidence="6">Belongs to the YccS/YhfK family.</text>
</comment>
<dbReference type="PANTHER" id="PTHR30509">
    <property type="entry name" value="P-HYDROXYBENZOIC ACID EFFLUX PUMP SUBUNIT-RELATED"/>
    <property type="match status" value="1"/>
</dbReference>
<keyword evidence="4 8" id="KW-1133">Transmembrane helix</keyword>
<evidence type="ECO:0000256" key="5">
    <source>
        <dbReference type="ARBA" id="ARBA00023136"/>
    </source>
</evidence>
<feature type="domain" description="Integral membrane bound transporter" evidence="9">
    <location>
        <begin position="392"/>
        <end position="514"/>
    </location>
</feature>
<dbReference type="Proteomes" id="UP001500503">
    <property type="component" value="Unassembled WGS sequence"/>
</dbReference>
<feature type="transmembrane region" description="Helical" evidence="8">
    <location>
        <begin position="74"/>
        <end position="92"/>
    </location>
</feature>
<reference evidence="11" key="1">
    <citation type="journal article" date="2019" name="Int. J. Syst. Evol. Microbiol.">
        <title>The Global Catalogue of Microorganisms (GCM) 10K type strain sequencing project: providing services to taxonomists for standard genome sequencing and annotation.</title>
        <authorList>
            <consortium name="The Broad Institute Genomics Platform"/>
            <consortium name="The Broad Institute Genome Sequencing Center for Infectious Disease"/>
            <person name="Wu L."/>
            <person name="Ma J."/>
        </authorList>
    </citation>
    <scope>NUCLEOTIDE SEQUENCE [LARGE SCALE GENOMIC DNA]</scope>
    <source>
        <strain evidence="11">JCM 17933</strain>
    </source>
</reference>
<feature type="transmembrane region" description="Helical" evidence="8">
    <location>
        <begin position="50"/>
        <end position="68"/>
    </location>
</feature>